<organism evidence="6 7">
    <name type="scientific">Phycisphaera mikurensis (strain NBRC 102666 / KCTC 22515 / FYK2301M01)</name>
    <dbReference type="NCBI Taxonomy" id="1142394"/>
    <lineage>
        <taxon>Bacteria</taxon>
        <taxon>Pseudomonadati</taxon>
        <taxon>Planctomycetota</taxon>
        <taxon>Phycisphaerae</taxon>
        <taxon>Phycisphaerales</taxon>
        <taxon>Phycisphaeraceae</taxon>
        <taxon>Phycisphaera</taxon>
    </lineage>
</organism>
<dbReference type="KEGG" id="phm:PSMK_08650"/>
<dbReference type="RefSeq" id="WP_014436244.1">
    <property type="nucleotide sequence ID" value="NC_017080.1"/>
</dbReference>
<gene>
    <name evidence="6" type="ordered locus">PSMK_08650</name>
</gene>
<dbReference type="GO" id="GO:0046872">
    <property type="term" value="F:metal ion binding"/>
    <property type="evidence" value="ECO:0007669"/>
    <property type="project" value="UniProtKB-KW"/>
</dbReference>
<reference evidence="6 7" key="1">
    <citation type="submission" date="2012-02" db="EMBL/GenBank/DDBJ databases">
        <title>Complete genome sequence of Phycisphaera mikurensis NBRC 102666.</title>
        <authorList>
            <person name="Ankai A."/>
            <person name="Hosoyama A."/>
            <person name="Terui Y."/>
            <person name="Sekine M."/>
            <person name="Fukai R."/>
            <person name="Kato Y."/>
            <person name="Nakamura S."/>
            <person name="Yamada-Narita S."/>
            <person name="Kawakoshi A."/>
            <person name="Fukunaga Y."/>
            <person name="Yamazaki S."/>
            <person name="Fujita N."/>
        </authorList>
    </citation>
    <scope>NUCLEOTIDE SEQUENCE [LARGE SCALE GENOMIC DNA]</scope>
    <source>
        <strain evidence="7">NBRC 102666 / KCTC 22515 / FYK2301M01</strain>
    </source>
</reference>
<dbReference type="AlphaFoldDB" id="I0ICN6"/>
<dbReference type="OrthoDB" id="9801445at2"/>
<comment type="cofactor">
    <cofactor evidence="1">
        <name>Zn(2+)</name>
        <dbReference type="ChEBI" id="CHEBI:29105"/>
    </cofactor>
</comment>
<proteinExistence type="inferred from homology"/>
<keyword evidence="2" id="KW-0479">Metal-binding</keyword>
<evidence type="ECO:0000313" key="6">
    <source>
        <dbReference type="EMBL" id="BAM03024.1"/>
    </source>
</evidence>
<keyword evidence="3 6" id="KW-0378">Hydrolase</keyword>
<dbReference type="EC" id="3.5.2.10" evidence="6"/>
<dbReference type="Pfam" id="PF02633">
    <property type="entry name" value="Creatininase"/>
    <property type="match status" value="1"/>
</dbReference>
<dbReference type="HOGENOM" id="CLU_055029_3_1_0"/>
<dbReference type="GO" id="GO:0047789">
    <property type="term" value="F:creatininase activity"/>
    <property type="evidence" value="ECO:0007669"/>
    <property type="project" value="UniProtKB-EC"/>
</dbReference>
<evidence type="ECO:0000256" key="2">
    <source>
        <dbReference type="ARBA" id="ARBA00022723"/>
    </source>
</evidence>
<dbReference type="SUPFAM" id="SSF102215">
    <property type="entry name" value="Creatininase"/>
    <property type="match status" value="1"/>
</dbReference>
<name>I0ICN6_PHYMF</name>
<dbReference type="PANTHER" id="PTHR35005:SF1">
    <property type="entry name" value="2-AMINO-5-FORMYLAMINO-6-RIBOSYLAMINOPYRIMIDIN-4(3H)-ONE 5'-MONOPHOSPHATE DEFORMYLASE"/>
    <property type="match status" value="1"/>
</dbReference>
<dbReference type="InterPro" id="IPR003785">
    <property type="entry name" value="Creatininase/forma_Hydrolase"/>
</dbReference>
<dbReference type="GO" id="GO:0009231">
    <property type="term" value="P:riboflavin biosynthetic process"/>
    <property type="evidence" value="ECO:0007669"/>
    <property type="project" value="TreeGrafter"/>
</dbReference>
<dbReference type="EMBL" id="AP012338">
    <property type="protein sequence ID" value="BAM03024.1"/>
    <property type="molecule type" value="Genomic_DNA"/>
</dbReference>
<dbReference type="eggNOG" id="COG1402">
    <property type="taxonomic scope" value="Bacteria"/>
</dbReference>
<sequence>MQWQHLRSDQIDATDRETVVVVPTAAIEQHSLHLPVSTDTTIVTEVCRRLDAACGDGLLVTPTLWLGCSRHHRNYPGTLTTALDHFGHALFDTVDSVLHAGFRNVLILNGHGGNGAMLSVTAEKLKYAWPDRRVAAASYWDVAGHRMAEVRESGPGGMGHAGEMETAVMLAIDPDRVDMSRAAADGIQTASPLGHIDMLGLGSGPGSVTRVRTFEEMTDHGGFGDPTTATAEKGERFLAVIVESLEAAVEDLAAGRL</sequence>
<evidence type="ECO:0000256" key="3">
    <source>
        <dbReference type="ARBA" id="ARBA00022801"/>
    </source>
</evidence>
<accession>I0ICN6</accession>
<dbReference type="InterPro" id="IPR024087">
    <property type="entry name" value="Creatininase-like_sf"/>
</dbReference>
<dbReference type="Gene3D" id="3.40.50.10310">
    <property type="entry name" value="Creatininase"/>
    <property type="match status" value="1"/>
</dbReference>
<keyword evidence="7" id="KW-1185">Reference proteome</keyword>
<dbReference type="STRING" id="1142394.PSMK_08650"/>
<evidence type="ECO:0000256" key="4">
    <source>
        <dbReference type="ARBA" id="ARBA00022833"/>
    </source>
</evidence>
<evidence type="ECO:0000256" key="1">
    <source>
        <dbReference type="ARBA" id="ARBA00001947"/>
    </source>
</evidence>
<evidence type="ECO:0000256" key="5">
    <source>
        <dbReference type="ARBA" id="ARBA00024029"/>
    </source>
</evidence>
<dbReference type="Proteomes" id="UP000007881">
    <property type="component" value="Chromosome"/>
</dbReference>
<comment type="similarity">
    <text evidence="5">Belongs to the creatininase superfamily.</text>
</comment>
<dbReference type="GO" id="GO:0016811">
    <property type="term" value="F:hydrolase activity, acting on carbon-nitrogen (but not peptide) bonds, in linear amides"/>
    <property type="evidence" value="ECO:0007669"/>
    <property type="project" value="TreeGrafter"/>
</dbReference>
<dbReference type="PANTHER" id="PTHR35005">
    <property type="entry name" value="3-DEHYDRO-SCYLLO-INOSOSE HYDROLASE"/>
    <property type="match status" value="1"/>
</dbReference>
<keyword evidence="4" id="KW-0862">Zinc</keyword>
<protein>
    <submittedName>
        <fullName evidence="6">Putative creatininase</fullName>
        <ecNumber evidence="6">3.5.2.10</ecNumber>
    </submittedName>
</protein>
<evidence type="ECO:0000313" key="7">
    <source>
        <dbReference type="Proteomes" id="UP000007881"/>
    </source>
</evidence>